<evidence type="ECO:0000256" key="3">
    <source>
        <dbReference type="ARBA" id="ARBA00061607"/>
    </source>
</evidence>
<evidence type="ECO:0000313" key="7">
    <source>
        <dbReference type="Proteomes" id="UP000630887"/>
    </source>
</evidence>
<dbReference type="GO" id="GO:0005524">
    <property type="term" value="F:ATP binding"/>
    <property type="evidence" value="ECO:0007669"/>
    <property type="project" value="UniProtKB-KW"/>
</dbReference>
<sequence length="354" mass="38174">MVQPIAYDNATGPALVGSAEAVPAAPATPAQDATLLERALFEVKKVIVGQDRLIERMFTALLARGHCLLEGVPGVAKTLAVETLATVVGGTFARVQFTPDLVPADIVGTRIYRTGSERFDVELGPVFVNFLLADEINRAPAKVQSALLEVMAERHVSLGGVTHTVPDPFLVMATQNPIEQEGVYPLPEAQRDRFLLKVLVGYPTDTEEREIVYRMGVAPPRAVPVLTTEALLGLQERADQVFVHNALVDYSVRLVLATRAPAEHGLPDVARLIQYGASPRASLGLVRATRALALLRGRDYALPQDVLDIAPDVLRHRLVLSYDALADEIPADHVVARVLAAVPLPSVAPRQQAT</sequence>
<dbReference type="PIRSF" id="PIRSF002849">
    <property type="entry name" value="AAA_ATPase_chaperone_MoxR_prd"/>
    <property type="match status" value="1"/>
</dbReference>
<keyword evidence="1" id="KW-0547">Nucleotide-binding</keyword>
<dbReference type="Gene3D" id="3.40.50.300">
    <property type="entry name" value="P-loop containing nucleotide triphosphate hydrolases"/>
    <property type="match status" value="1"/>
</dbReference>
<evidence type="ECO:0000256" key="2">
    <source>
        <dbReference type="ARBA" id="ARBA00022840"/>
    </source>
</evidence>
<dbReference type="CDD" id="cd00009">
    <property type="entry name" value="AAA"/>
    <property type="match status" value="1"/>
</dbReference>
<evidence type="ECO:0000313" key="6">
    <source>
        <dbReference type="EMBL" id="GIG08231.1"/>
    </source>
</evidence>
<comment type="similarity">
    <text evidence="3">Belongs to the MoxR family.</text>
</comment>
<protein>
    <submittedName>
        <fullName evidence="6">MoxR-like ATPase</fullName>
    </submittedName>
</protein>
<dbReference type="EMBL" id="BONI01000044">
    <property type="protein sequence ID" value="GIG08231.1"/>
    <property type="molecule type" value="Genomic_DNA"/>
</dbReference>
<name>A0A8J3PAW0_9ACTN</name>
<dbReference type="Proteomes" id="UP000630887">
    <property type="component" value="Unassembled WGS sequence"/>
</dbReference>
<dbReference type="InterPro" id="IPR041628">
    <property type="entry name" value="ChlI/MoxR_AAA_lid"/>
</dbReference>
<feature type="domain" description="ATPase AAA-3" evidence="4">
    <location>
        <begin position="66"/>
        <end position="196"/>
    </location>
</feature>
<dbReference type="Pfam" id="PF07726">
    <property type="entry name" value="AAA_3"/>
    <property type="match status" value="1"/>
</dbReference>
<gene>
    <name evidence="6" type="primary">moxR_3</name>
    <name evidence="6" type="ORF">Cco03nite_49310</name>
</gene>
<comment type="caution">
    <text evidence="6">The sequence shown here is derived from an EMBL/GenBank/DDBJ whole genome shotgun (WGS) entry which is preliminary data.</text>
</comment>
<evidence type="ECO:0000259" key="5">
    <source>
        <dbReference type="Pfam" id="PF17863"/>
    </source>
</evidence>
<feature type="domain" description="ChlI/MoxR AAA lid" evidence="5">
    <location>
        <begin position="270"/>
        <end position="336"/>
    </location>
</feature>
<dbReference type="SUPFAM" id="SSF52540">
    <property type="entry name" value="P-loop containing nucleoside triphosphate hydrolases"/>
    <property type="match status" value="1"/>
</dbReference>
<dbReference type="PANTHER" id="PTHR42759:SF1">
    <property type="entry name" value="MAGNESIUM-CHELATASE SUBUNIT CHLD"/>
    <property type="match status" value="1"/>
</dbReference>
<accession>A0A8J3PAW0</accession>
<reference evidence="6 7" key="1">
    <citation type="submission" date="2021-01" db="EMBL/GenBank/DDBJ databases">
        <title>Whole genome shotgun sequence of Catellatospora coxensis NBRC 107359.</title>
        <authorList>
            <person name="Komaki H."/>
            <person name="Tamura T."/>
        </authorList>
    </citation>
    <scope>NUCLEOTIDE SEQUENCE [LARGE SCALE GENOMIC DNA]</scope>
    <source>
        <strain evidence="6 7">NBRC 107359</strain>
    </source>
</reference>
<keyword evidence="7" id="KW-1185">Reference proteome</keyword>
<keyword evidence="2" id="KW-0067">ATP-binding</keyword>
<proteinExistence type="inferred from homology"/>
<evidence type="ECO:0000259" key="4">
    <source>
        <dbReference type="Pfam" id="PF07726"/>
    </source>
</evidence>
<dbReference type="GO" id="GO:0016887">
    <property type="term" value="F:ATP hydrolysis activity"/>
    <property type="evidence" value="ECO:0007669"/>
    <property type="project" value="InterPro"/>
</dbReference>
<dbReference type="Pfam" id="PF17863">
    <property type="entry name" value="AAA_lid_2"/>
    <property type="match status" value="1"/>
</dbReference>
<dbReference type="InterPro" id="IPR011703">
    <property type="entry name" value="ATPase_AAA-3"/>
</dbReference>
<dbReference type="PANTHER" id="PTHR42759">
    <property type="entry name" value="MOXR FAMILY PROTEIN"/>
    <property type="match status" value="1"/>
</dbReference>
<dbReference type="AlphaFoldDB" id="A0A8J3PAW0"/>
<dbReference type="InterPro" id="IPR027417">
    <property type="entry name" value="P-loop_NTPase"/>
</dbReference>
<organism evidence="6 7">
    <name type="scientific">Catellatospora coxensis</name>
    <dbReference type="NCBI Taxonomy" id="310354"/>
    <lineage>
        <taxon>Bacteria</taxon>
        <taxon>Bacillati</taxon>
        <taxon>Actinomycetota</taxon>
        <taxon>Actinomycetes</taxon>
        <taxon>Micromonosporales</taxon>
        <taxon>Micromonosporaceae</taxon>
        <taxon>Catellatospora</taxon>
    </lineage>
</organism>
<dbReference type="FunFam" id="3.40.50.300:FF:000640">
    <property type="entry name" value="MoxR family ATPase"/>
    <property type="match status" value="1"/>
</dbReference>
<dbReference type="InterPro" id="IPR050764">
    <property type="entry name" value="CbbQ/NirQ/NorQ/GpvN"/>
</dbReference>
<evidence type="ECO:0000256" key="1">
    <source>
        <dbReference type="ARBA" id="ARBA00022741"/>
    </source>
</evidence>
<dbReference type="Gene3D" id="1.10.8.80">
    <property type="entry name" value="Magnesium chelatase subunit I, C-Terminal domain"/>
    <property type="match status" value="1"/>
</dbReference>